<sequence length="151" mass="16647">MVGSCVFKEFLRAWNKSPASNSANDAKVRLESLMLVLKGEVEGQERITLAMSGFGVTKGGNKLPSKMKYIREIQRGNILSASMLLASSKAPEIKKPKCIFCSSKHASSDCFNSQKLTLEEKQKLVRDMNCCCACLLPGHSVIKCQKFLVKV</sequence>
<protein>
    <submittedName>
        <fullName evidence="1">Uncharacterized protein</fullName>
    </submittedName>
</protein>
<evidence type="ECO:0000313" key="1">
    <source>
        <dbReference type="EMBL" id="GFR08052.1"/>
    </source>
</evidence>
<organism evidence="1 2">
    <name type="scientific">Trichonephila clavata</name>
    <name type="common">Joro spider</name>
    <name type="synonym">Nephila clavata</name>
    <dbReference type="NCBI Taxonomy" id="2740835"/>
    <lineage>
        <taxon>Eukaryota</taxon>
        <taxon>Metazoa</taxon>
        <taxon>Ecdysozoa</taxon>
        <taxon>Arthropoda</taxon>
        <taxon>Chelicerata</taxon>
        <taxon>Arachnida</taxon>
        <taxon>Araneae</taxon>
        <taxon>Araneomorphae</taxon>
        <taxon>Entelegynae</taxon>
        <taxon>Araneoidea</taxon>
        <taxon>Nephilidae</taxon>
        <taxon>Trichonephila</taxon>
    </lineage>
</organism>
<proteinExistence type="predicted"/>
<dbReference type="OrthoDB" id="6436012at2759"/>
<name>A0A8X6LH08_TRICU</name>
<accession>A0A8X6LH08</accession>
<evidence type="ECO:0000313" key="2">
    <source>
        <dbReference type="Proteomes" id="UP000887116"/>
    </source>
</evidence>
<keyword evidence="2" id="KW-1185">Reference proteome</keyword>
<dbReference type="Proteomes" id="UP000887116">
    <property type="component" value="Unassembled WGS sequence"/>
</dbReference>
<gene>
    <name evidence="1" type="primary">AVEN_249372_1</name>
    <name evidence="1" type="ORF">TNCT_623391</name>
</gene>
<dbReference type="EMBL" id="BMAO01036107">
    <property type="protein sequence ID" value="GFR08052.1"/>
    <property type="molecule type" value="Genomic_DNA"/>
</dbReference>
<dbReference type="AlphaFoldDB" id="A0A8X6LH08"/>
<reference evidence="1" key="1">
    <citation type="submission" date="2020-07" db="EMBL/GenBank/DDBJ databases">
        <title>Multicomponent nature underlies the extraordinary mechanical properties of spider dragline silk.</title>
        <authorList>
            <person name="Kono N."/>
            <person name="Nakamura H."/>
            <person name="Mori M."/>
            <person name="Yoshida Y."/>
            <person name="Ohtoshi R."/>
            <person name="Malay A.D."/>
            <person name="Moran D.A.P."/>
            <person name="Tomita M."/>
            <person name="Numata K."/>
            <person name="Arakawa K."/>
        </authorList>
    </citation>
    <scope>NUCLEOTIDE SEQUENCE</scope>
</reference>
<comment type="caution">
    <text evidence="1">The sequence shown here is derived from an EMBL/GenBank/DDBJ whole genome shotgun (WGS) entry which is preliminary data.</text>
</comment>